<evidence type="ECO:0000256" key="5">
    <source>
        <dbReference type="ARBA" id="ARBA00023242"/>
    </source>
</evidence>
<dbReference type="Pfam" id="PF08631">
    <property type="entry name" value="SPO22"/>
    <property type="match status" value="1"/>
</dbReference>
<dbReference type="EMBL" id="JAUJFL010000003">
    <property type="protein sequence ID" value="KAK2606981.1"/>
    <property type="molecule type" value="Genomic_DNA"/>
</dbReference>
<dbReference type="Gene3D" id="1.25.40.10">
    <property type="entry name" value="Tetratricopeptide repeat domain"/>
    <property type="match status" value="1"/>
</dbReference>
<keyword evidence="3" id="KW-0805">Transcription regulation</keyword>
<evidence type="ECO:0000256" key="7">
    <source>
        <dbReference type="ARBA" id="ARBA00031845"/>
    </source>
</evidence>
<sequence length="1606" mass="178747">MADDQASISERDSRPTPTQAGSGDGDRARTSTSASSDKDSSKAHSHAPEDANKQGPQKKRRKVTHACVYCRRSPVKGWYVVLRLRLHCARHGSARHCSALHCMAEGEHNTDYFVALCSEQERPCTRCIKRNIGHLCHDEPREHDTKKARGSTAAGSTMDETESQSDIAHSALDQTTSAAVAAAMSAPSFDGGAAAAAAAAGITAGAAGSLGRGNSIQLVRPTQLSGMQASGLGRGNMNQFAGFSDAWLTAQNHLQDVHSYQSNYLMAPEVSNEFNLLNEFLNSSLLDDGGLLSSDLDQGTKTQSDMLPGYGLNQNNLLPPSALPTGSMPPPADSEQGAAVARPAATTNPEDKKRREAAEFYLQVADPSGNDMPEKRMERVLLSKYEAGLLRPFNYIQGYKRLMDYLESHIHASSKQKILAQINRFRPKFREKVQQLTDIQLVYVEMWFERTLMEYDRVFASMAVPACCWRRTGEIFRGNKEMAELIGVQVEDLRDGNIALHQILTEASVVRYWEEFGTIAFDPSHDTLLTACELKCPIDDGKAKTKSKEIKCCFSLKIRRDDAKIGTRTEQPIGAANTLDCTLKLEARGRGGKKEDEREERRHILLAYYCTEFLGPDRRATSVGLRTFEILFGLGEVGGDHTHMSIYMYLAGAPPRGVVPSRCGRRSGFHSSDGGDAVTGKSKKKEAILTFVSDLRRRLPTDKDDSAASETLLRDVQKQNQLLDRYSDKPNHGMLLDEDLDTEGTKLWNVCTRLGRENADKPARSSAGLKLILWSRVLAFHILHLCQWSTKCTVPIASHLMELALRMARLCIDDNDVQNARTVLQKAADYHGRLQNLLRTMEPEDVNQSIEMEAEWTVLRIALAWRDNQLDVAEHLFAQANSFLDKIKPATSEKIIDIYFQIGKSMLSKEDFSMAEKWLQRAWDSLHGQRLQELPRDAVELRMAILQSLVTALLGLRTSESNERAQNLVTYVESEVGDRPIVLVLSLEILNRSPAEVFDSEAYGNILRRMIRSVQLSGTSFKLLAHHVRRLHSKSPGLGCTILDEFLISLIKSGQNDWIDKAVVTRIFVTTQRDFARSIDEAEKSLSRLEHPVSTDASFSAQTLIWKKIEANYSQGQYDMAERWCHLALSPAFANSGPLNHAKVQRKLLLCAMARNDIDSAKSTFFSMSQDAQEDPMTQYVMYKTTVRSGDRESAAVHLEAVAKASPAHLHLLYACVADSQQVKDRLVAIDALKKLANVYDFQHPGPVHLPALLRCTIMLLHGLLESGDEAQQHLVVADLCASFDTVAMAAQKAPEESNGKLIFDVRELEWFCQNSYNLGLKHAGDWSLQSVVRILKACVSIIQIFPHDIGLEVAADLSLKSIFCNFLISSALVALARSQDNLEEQLQDYLIMRRHIAAADSEIQKRMESQSLDEVASKDLLNKLALLLSFDFEAAVALKSWPDLGEIVLKAGACHNTESFNTMADCILRTPVPPEELFSVLRKIINEISALQDRDSSKLAKYTRCLFQAVAPSNDDLAGRLLDEACRMTSDAHGTPSAWPSEEIEWLASAAYNHSIDLWGRHERKRCTWWAQKAMSIAHFCDDEGHLEKTLQGKYANLKLDVDGN</sequence>
<dbReference type="InterPro" id="IPR011990">
    <property type="entry name" value="TPR-like_helical_dom_sf"/>
</dbReference>
<comment type="caution">
    <text evidence="10">The sequence shown here is derived from an EMBL/GenBank/DDBJ whole genome shotgun (WGS) entry which is preliminary data.</text>
</comment>
<name>A0AAD9W379_PHOAM</name>
<dbReference type="PANTHER" id="PTHR40375">
    <property type="entry name" value="SPORULATION-SPECIFIC PROTEIN 22"/>
    <property type="match status" value="1"/>
</dbReference>
<dbReference type="GO" id="GO:0005634">
    <property type="term" value="C:nucleus"/>
    <property type="evidence" value="ECO:0007669"/>
    <property type="project" value="UniProtKB-SubCell"/>
</dbReference>
<dbReference type="GO" id="GO:0051321">
    <property type="term" value="P:meiotic cell cycle"/>
    <property type="evidence" value="ECO:0007669"/>
    <property type="project" value="UniProtKB-KW"/>
</dbReference>
<dbReference type="PANTHER" id="PTHR40375:SF2">
    <property type="entry name" value="SPORULATION-SPECIFIC PROTEIN 22"/>
    <property type="match status" value="1"/>
</dbReference>
<evidence type="ECO:0000256" key="2">
    <source>
        <dbReference type="ARBA" id="ARBA00022723"/>
    </source>
</evidence>
<evidence type="ECO:0000256" key="8">
    <source>
        <dbReference type="SAM" id="MobiDB-lite"/>
    </source>
</evidence>
<keyword evidence="2" id="KW-0479">Metal-binding</keyword>
<evidence type="ECO:0000256" key="6">
    <source>
        <dbReference type="ARBA" id="ARBA00023254"/>
    </source>
</evidence>
<evidence type="ECO:0000256" key="3">
    <source>
        <dbReference type="ARBA" id="ARBA00023015"/>
    </source>
</evidence>
<keyword evidence="11" id="KW-1185">Reference proteome</keyword>
<evidence type="ECO:0000256" key="1">
    <source>
        <dbReference type="ARBA" id="ARBA00004123"/>
    </source>
</evidence>
<evidence type="ECO:0000313" key="10">
    <source>
        <dbReference type="EMBL" id="KAK2606981.1"/>
    </source>
</evidence>
<evidence type="ECO:0000259" key="9">
    <source>
        <dbReference type="Pfam" id="PF24990"/>
    </source>
</evidence>
<organism evidence="10 11">
    <name type="scientific">Phomopsis amygdali</name>
    <name type="common">Fusicoccum amygdali</name>
    <dbReference type="NCBI Taxonomy" id="1214568"/>
    <lineage>
        <taxon>Eukaryota</taxon>
        <taxon>Fungi</taxon>
        <taxon>Dikarya</taxon>
        <taxon>Ascomycota</taxon>
        <taxon>Pezizomycotina</taxon>
        <taxon>Sordariomycetes</taxon>
        <taxon>Sordariomycetidae</taxon>
        <taxon>Diaporthales</taxon>
        <taxon>Diaporthaceae</taxon>
        <taxon>Diaporthe</taxon>
    </lineage>
</organism>
<accession>A0AAD9W379</accession>
<dbReference type="Proteomes" id="UP001265746">
    <property type="component" value="Unassembled WGS sequence"/>
</dbReference>
<feature type="region of interest" description="Disordered" evidence="8">
    <location>
        <begin position="138"/>
        <end position="164"/>
    </location>
</feature>
<feature type="compositionally biased region" description="Basic and acidic residues" evidence="8">
    <location>
        <begin position="36"/>
        <end position="52"/>
    </location>
</feature>
<evidence type="ECO:0000313" key="11">
    <source>
        <dbReference type="Proteomes" id="UP001265746"/>
    </source>
</evidence>
<keyword evidence="4" id="KW-0804">Transcription</keyword>
<feature type="region of interest" description="Disordered" evidence="8">
    <location>
        <begin position="296"/>
        <end position="355"/>
    </location>
</feature>
<feature type="compositionally biased region" description="Basic and acidic residues" evidence="8">
    <location>
        <begin position="138"/>
        <end position="147"/>
    </location>
</feature>
<protein>
    <recommendedName>
        <fullName evidence="7">Protein ZIP4 homolog</fullName>
    </recommendedName>
</protein>
<evidence type="ECO:0000256" key="4">
    <source>
        <dbReference type="ARBA" id="ARBA00023163"/>
    </source>
</evidence>
<comment type="subcellular location">
    <subcellularLocation>
        <location evidence="1">Nucleus</location>
    </subcellularLocation>
</comment>
<feature type="region of interest" description="Disordered" evidence="8">
    <location>
        <begin position="1"/>
        <end position="59"/>
    </location>
</feature>
<dbReference type="GO" id="GO:0090173">
    <property type="term" value="P:regulation of synaptonemal complex assembly"/>
    <property type="evidence" value="ECO:0007669"/>
    <property type="project" value="InterPro"/>
</dbReference>
<dbReference type="GO" id="GO:0046872">
    <property type="term" value="F:metal ion binding"/>
    <property type="evidence" value="ECO:0007669"/>
    <property type="project" value="UniProtKB-KW"/>
</dbReference>
<feature type="domain" description="ERT1/acuK family PAS" evidence="9">
    <location>
        <begin position="465"/>
        <end position="548"/>
    </location>
</feature>
<proteinExistence type="predicted"/>
<reference evidence="10" key="1">
    <citation type="submission" date="2023-06" db="EMBL/GenBank/DDBJ databases">
        <authorList>
            <person name="Noh H."/>
        </authorList>
    </citation>
    <scope>NUCLEOTIDE SEQUENCE</scope>
    <source>
        <strain evidence="10">DUCC20226</strain>
    </source>
</reference>
<gene>
    <name evidence="10" type="ORF">N8I77_005697</name>
</gene>
<keyword evidence="5" id="KW-0539">Nucleus</keyword>
<dbReference type="InterPro" id="IPR013940">
    <property type="entry name" value="Spo22/ZIP4/TEX11"/>
</dbReference>
<dbReference type="InterPro" id="IPR039057">
    <property type="entry name" value="Spo22/ZIP4"/>
</dbReference>
<dbReference type="InterPro" id="IPR056751">
    <property type="entry name" value="PAS_13"/>
</dbReference>
<keyword evidence="6" id="KW-0469">Meiosis</keyword>
<dbReference type="Pfam" id="PF24990">
    <property type="entry name" value="PAS_13"/>
    <property type="match status" value="1"/>
</dbReference>